<evidence type="ECO:0000313" key="2">
    <source>
        <dbReference type="Proteomes" id="UP000326570"/>
    </source>
</evidence>
<evidence type="ECO:0000313" key="1">
    <source>
        <dbReference type="EMBL" id="KAA9332681.1"/>
    </source>
</evidence>
<comment type="caution">
    <text evidence="1">The sequence shown here is derived from an EMBL/GenBank/DDBJ whole genome shotgun (WGS) entry which is preliminary data.</text>
</comment>
<name>A0A5N1IRZ1_9BACT</name>
<dbReference type="RefSeq" id="WP_150904094.1">
    <property type="nucleotide sequence ID" value="NZ_VTWT01000006.1"/>
</dbReference>
<proteinExistence type="predicted"/>
<protein>
    <submittedName>
        <fullName evidence="1">Uncharacterized protein</fullName>
    </submittedName>
</protein>
<gene>
    <name evidence="1" type="ORF">F0P94_11780</name>
</gene>
<keyword evidence="2" id="KW-1185">Reference proteome</keyword>
<dbReference type="AlphaFoldDB" id="A0A5N1IRZ1"/>
<dbReference type="Proteomes" id="UP000326570">
    <property type="component" value="Unassembled WGS sequence"/>
</dbReference>
<organism evidence="1 2">
    <name type="scientific">Adhaeribacter soli</name>
    <dbReference type="NCBI Taxonomy" id="2607655"/>
    <lineage>
        <taxon>Bacteria</taxon>
        <taxon>Pseudomonadati</taxon>
        <taxon>Bacteroidota</taxon>
        <taxon>Cytophagia</taxon>
        <taxon>Cytophagales</taxon>
        <taxon>Hymenobacteraceae</taxon>
        <taxon>Adhaeribacter</taxon>
    </lineage>
</organism>
<accession>A0A5N1IRZ1</accession>
<sequence length="119" mass="13757">MQLHSKNLRQQFVQYSKLNLDRIGTDFGIDLSFNEKTDLTEAGLMHEIIIETTITDNKNENLQDKLDSLILKLGDKFDFVGCDGLLKYVDGEDYTIIVVCLNIIEHLKRERLRKIANID</sequence>
<dbReference type="EMBL" id="VTWT01000006">
    <property type="protein sequence ID" value="KAA9332681.1"/>
    <property type="molecule type" value="Genomic_DNA"/>
</dbReference>
<reference evidence="1 2" key="1">
    <citation type="submission" date="2019-09" db="EMBL/GenBank/DDBJ databases">
        <title>Genome sequence of Adhaeribacter sp. M2.</title>
        <authorList>
            <person name="Srinivasan S."/>
        </authorList>
    </citation>
    <scope>NUCLEOTIDE SEQUENCE [LARGE SCALE GENOMIC DNA]</scope>
    <source>
        <strain evidence="1 2">M2</strain>
    </source>
</reference>